<dbReference type="EMBL" id="JASCZI010212649">
    <property type="protein sequence ID" value="MED6199995.1"/>
    <property type="molecule type" value="Genomic_DNA"/>
</dbReference>
<evidence type="ECO:0000313" key="3">
    <source>
        <dbReference type="Proteomes" id="UP001341840"/>
    </source>
</evidence>
<gene>
    <name evidence="2" type="ORF">PIB30_081081</name>
</gene>
<accession>A0ABU6XRD2</accession>
<dbReference type="Proteomes" id="UP001341840">
    <property type="component" value="Unassembled WGS sequence"/>
</dbReference>
<name>A0ABU6XRD2_9FABA</name>
<evidence type="ECO:0000256" key="1">
    <source>
        <dbReference type="SAM" id="MobiDB-lite"/>
    </source>
</evidence>
<sequence length="80" mass="8624">MRRHRNARCDGTHKVQPSGQGKDKSTQTAPASLPKASSLAISRKSVAPTSSARCSSRAHTYADTYAKEKLNLSNGGRRLL</sequence>
<comment type="caution">
    <text evidence="2">The sequence shown here is derived from an EMBL/GenBank/DDBJ whole genome shotgun (WGS) entry which is preliminary data.</text>
</comment>
<organism evidence="2 3">
    <name type="scientific">Stylosanthes scabra</name>
    <dbReference type="NCBI Taxonomy" id="79078"/>
    <lineage>
        <taxon>Eukaryota</taxon>
        <taxon>Viridiplantae</taxon>
        <taxon>Streptophyta</taxon>
        <taxon>Embryophyta</taxon>
        <taxon>Tracheophyta</taxon>
        <taxon>Spermatophyta</taxon>
        <taxon>Magnoliopsida</taxon>
        <taxon>eudicotyledons</taxon>
        <taxon>Gunneridae</taxon>
        <taxon>Pentapetalae</taxon>
        <taxon>rosids</taxon>
        <taxon>fabids</taxon>
        <taxon>Fabales</taxon>
        <taxon>Fabaceae</taxon>
        <taxon>Papilionoideae</taxon>
        <taxon>50 kb inversion clade</taxon>
        <taxon>dalbergioids sensu lato</taxon>
        <taxon>Dalbergieae</taxon>
        <taxon>Pterocarpus clade</taxon>
        <taxon>Stylosanthes</taxon>
    </lineage>
</organism>
<evidence type="ECO:0000313" key="2">
    <source>
        <dbReference type="EMBL" id="MED6199995.1"/>
    </source>
</evidence>
<keyword evidence="3" id="KW-1185">Reference proteome</keyword>
<feature type="compositionally biased region" description="Low complexity" evidence="1">
    <location>
        <begin position="29"/>
        <end position="42"/>
    </location>
</feature>
<proteinExistence type="predicted"/>
<feature type="compositionally biased region" description="Polar residues" evidence="1">
    <location>
        <begin position="47"/>
        <end position="58"/>
    </location>
</feature>
<reference evidence="2 3" key="1">
    <citation type="journal article" date="2023" name="Plants (Basel)">
        <title>Bridging the Gap: Combining Genomics and Transcriptomics Approaches to Understand Stylosanthes scabra, an Orphan Legume from the Brazilian Caatinga.</title>
        <authorList>
            <person name="Ferreira-Neto J.R.C."/>
            <person name="da Silva M.D."/>
            <person name="Binneck E."/>
            <person name="de Melo N.F."/>
            <person name="da Silva R.H."/>
            <person name="de Melo A.L.T.M."/>
            <person name="Pandolfi V."/>
            <person name="Bustamante F.O."/>
            <person name="Brasileiro-Vidal A.C."/>
            <person name="Benko-Iseppon A.M."/>
        </authorList>
    </citation>
    <scope>NUCLEOTIDE SEQUENCE [LARGE SCALE GENOMIC DNA]</scope>
    <source>
        <tissue evidence="2">Leaves</tissue>
    </source>
</reference>
<feature type="region of interest" description="Disordered" evidence="1">
    <location>
        <begin position="1"/>
        <end position="58"/>
    </location>
</feature>
<protein>
    <submittedName>
        <fullName evidence="2">Uncharacterized protein</fullName>
    </submittedName>
</protein>